<dbReference type="GO" id="GO:0016746">
    <property type="term" value="F:acyltransferase activity"/>
    <property type="evidence" value="ECO:0007669"/>
    <property type="project" value="UniProtKB-UniRule"/>
</dbReference>
<dbReference type="GO" id="GO:0031640">
    <property type="term" value="P:killing of cells of another organism"/>
    <property type="evidence" value="ECO:0007669"/>
    <property type="project" value="UniProtKB-KW"/>
</dbReference>
<keyword evidence="2 3" id="KW-0808">Transferase</keyword>
<dbReference type="GO" id="GO:0005737">
    <property type="term" value="C:cytoplasm"/>
    <property type="evidence" value="ECO:0007669"/>
    <property type="project" value="UniProtKB-SubCell"/>
</dbReference>
<comment type="function">
    <text evidence="2">Involved in fatty acylation of protoxin at internal lysine residues, thereby converting it to the active toxin.</text>
</comment>
<dbReference type="RefSeq" id="WP_058311416.1">
    <property type="nucleotide sequence ID" value="NZ_CYTW01000002.1"/>
</dbReference>
<keyword evidence="2" id="KW-0963">Cytoplasm</keyword>
<dbReference type="AlphaFoldDB" id="A0A0P1I9M2"/>
<gene>
    <name evidence="3" type="primary">hlyC</name>
    <name evidence="3" type="ORF">PH7735_02232</name>
</gene>
<keyword evidence="4" id="KW-1185">Reference proteome</keyword>
<proteinExistence type="inferred from homology"/>
<comment type="similarity">
    <text evidence="1 2">Belongs to the RTX toxin acyltransferase family.</text>
</comment>
<comment type="subcellular location">
    <subcellularLocation>
        <location evidence="2">Cytoplasm</location>
    </subcellularLocation>
</comment>
<dbReference type="EMBL" id="CYTW01000002">
    <property type="protein sequence ID" value="CUJ99621.1"/>
    <property type="molecule type" value="Genomic_DNA"/>
</dbReference>
<evidence type="ECO:0000256" key="1">
    <source>
        <dbReference type="ARBA" id="ARBA00005686"/>
    </source>
</evidence>
<dbReference type="InterPro" id="IPR003996">
    <property type="entry name" value="RTX_toxin-activating_protC_bac"/>
</dbReference>
<accession>A0A0P1I9M2</accession>
<reference evidence="4" key="1">
    <citation type="submission" date="2015-09" db="EMBL/GenBank/DDBJ databases">
        <authorList>
            <person name="Rodrigo-Torres Lidia"/>
            <person name="Arahal R.David."/>
        </authorList>
    </citation>
    <scope>NUCLEOTIDE SEQUENCE [LARGE SCALE GENOMIC DNA]</scope>
    <source>
        <strain evidence="4">CECT 7735</strain>
    </source>
</reference>
<keyword evidence="2" id="KW-0204">Cytolysis</keyword>
<organism evidence="3 4">
    <name type="scientific">Shimia thalassica</name>
    <dbReference type="NCBI Taxonomy" id="1715693"/>
    <lineage>
        <taxon>Bacteria</taxon>
        <taxon>Pseudomonadati</taxon>
        <taxon>Pseudomonadota</taxon>
        <taxon>Alphaproteobacteria</taxon>
        <taxon>Rhodobacterales</taxon>
        <taxon>Roseobacteraceae</taxon>
    </lineage>
</organism>
<dbReference type="Pfam" id="PF02794">
    <property type="entry name" value="HlyC"/>
    <property type="match status" value="1"/>
</dbReference>
<dbReference type="Proteomes" id="UP000051870">
    <property type="component" value="Unassembled WGS sequence"/>
</dbReference>
<evidence type="ECO:0000313" key="3">
    <source>
        <dbReference type="EMBL" id="CUJ99621.1"/>
    </source>
</evidence>
<name>A0A0P1I9M2_9RHOB</name>
<dbReference type="GeneID" id="83881257"/>
<evidence type="ECO:0000256" key="2">
    <source>
        <dbReference type="RuleBase" id="RU368102"/>
    </source>
</evidence>
<dbReference type="GO" id="GO:0009404">
    <property type="term" value="P:toxin metabolic process"/>
    <property type="evidence" value="ECO:0007669"/>
    <property type="project" value="UniProtKB-UniRule"/>
</dbReference>
<evidence type="ECO:0000313" key="4">
    <source>
        <dbReference type="Proteomes" id="UP000051870"/>
    </source>
</evidence>
<dbReference type="EC" id="2.3.1.-" evidence="2"/>
<protein>
    <recommendedName>
        <fullName evidence="2">RTX toxin-activating lysine-acyltransferase</fullName>
        <ecNumber evidence="2">2.3.1.-</ecNumber>
    </recommendedName>
</protein>
<dbReference type="STRING" id="1715693.PH7735_02232"/>
<sequence length="167" mass="18401">MSSHSDIAPVRAVGPSDDELLSLGKLHFLAGFCPVHKHLSAMALARIFHPALNQGCVRFFENDMGKTAAALIWARLSDTVSERLLRDRIPPTQDEWTSGSNLWFLDLIAPFGQGLVVAKHIARSPPEEPFYFARLDAKGHVRKVVRGDGTVVKGRIKTWHRLPGSGA</sequence>
<keyword evidence="2 3" id="KW-0012">Acyltransferase</keyword>